<sequence>MRTSHLILILLGLAVQALGWTLVPRRWKRAAVLICLVLDAVWMVWYARDDRSLSVSGVWALSPAATWLTIHLILGPVIGIEVLARLLPWRAWVRILGLGFLLGGYGWGLGEAYGPPVVTRVALAFPDLPPAFDGYRIVLFGDIHAGPYAGTRTVGRWARAVGQVPGDLLVGAGDFVTHTPEEAERTGVAFQFLHPEDGKVGIFGNHDEYSQTDEVAERLRRHGWVMLLDQDLVIERQGQRLVLIGTRYPAEDRMTVPPHWKGRPWPQGFRIGLCHSPEQWPLFRQEGAELTLAAHTHGGQVNLSPFYNAALERTPYVYGLYRKDGDSLFVTRGLGCTGLPFRFRCRPEIVQVTLRRG</sequence>
<reference evidence="5 6" key="1">
    <citation type="journal article" date="2023" name="Antonie Van Leeuwenhoek">
        <title>Mesoterricola silvestris gen. nov., sp. nov., Mesoterricola sediminis sp. nov., Geothrix oryzae sp. nov., Geothrix edaphica sp. nov., Geothrix rubra sp. nov., and Geothrix limicola sp. nov., six novel members of Acidobacteriota isolated from soils.</title>
        <authorList>
            <person name="Itoh H."/>
            <person name="Sugisawa Y."/>
            <person name="Mise K."/>
            <person name="Xu Z."/>
            <person name="Kuniyasu M."/>
            <person name="Ushijima N."/>
            <person name="Kawano K."/>
            <person name="Kobayashi E."/>
            <person name="Shiratori Y."/>
            <person name="Masuda Y."/>
            <person name="Senoo K."/>
        </authorList>
    </citation>
    <scope>NUCLEOTIDE SEQUENCE [LARGE SCALE GENOMIC DNA]</scope>
    <source>
        <strain evidence="5 6">Red803</strain>
    </source>
</reference>
<dbReference type="PANTHER" id="PTHR31302">
    <property type="entry name" value="TRANSMEMBRANE PROTEIN WITH METALLOPHOSPHOESTERASE DOMAIN-RELATED"/>
    <property type="match status" value="1"/>
</dbReference>
<dbReference type="RefSeq" id="WP_285721949.1">
    <property type="nucleotide sequence ID" value="NZ_BSDD01000001.1"/>
</dbReference>
<dbReference type="Gene3D" id="3.60.21.10">
    <property type="match status" value="1"/>
</dbReference>
<dbReference type="EMBL" id="BSDD01000001">
    <property type="protein sequence ID" value="GLH68487.1"/>
    <property type="molecule type" value="Genomic_DNA"/>
</dbReference>
<dbReference type="InterPro" id="IPR029052">
    <property type="entry name" value="Metallo-depent_PP-like"/>
</dbReference>
<keyword evidence="6" id="KW-1185">Reference proteome</keyword>
<keyword evidence="2" id="KW-0378">Hydrolase</keyword>
<organism evidence="5 6">
    <name type="scientific">Geothrix rubra</name>
    <dbReference type="NCBI Taxonomy" id="2927977"/>
    <lineage>
        <taxon>Bacteria</taxon>
        <taxon>Pseudomonadati</taxon>
        <taxon>Acidobacteriota</taxon>
        <taxon>Holophagae</taxon>
        <taxon>Holophagales</taxon>
        <taxon>Holophagaceae</taxon>
        <taxon>Geothrix</taxon>
    </lineage>
</organism>
<dbReference type="InterPro" id="IPR004843">
    <property type="entry name" value="Calcineurin-like_PHP"/>
</dbReference>
<accession>A0ABQ5Q1F9</accession>
<feature type="transmembrane region" description="Helical" evidence="3">
    <location>
        <begin position="91"/>
        <end position="110"/>
    </location>
</feature>
<dbReference type="Proteomes" id="UP001165089">
    <property type="component" value="Unassembled WGS sequence"/>
</dbReference>
<dbReference type="InterPro" id="IPR051158">
    <property type="entry name" value="Metallophosphoesterase_sf"/>
</dbReference>
<keyword evidence="3" id="KW-0812">Transmembrane</keyword>
<gene>
    <name evidence="5" type="ORF">GETHPA_00200</name>
</gene>
<feature type="transmembrane region" description="Helical" evidence="3">
    <location>
        <begin position="6"/>
        <end position="23"/>
    </location>
</feature>
<evidence type="ECO:0000313" key="5">
    <source>
        <dbReference type="EMBL" id="GLH68487.1"/>
    </source>
</evidence>
<keyword evidence="1" id="KW-0479">Metal-binding</keyword>
<evidence type="ECO:0000256" key="3">
    <source>
        <dbReference type="SAM" id="Phobius"/>
    </source>
</evidence>
<protein>
    <recommendedName>
        <fullName evidence="4">Calcineurin-like phosphoesterase domain-containing protein</fullName>
    </recommendedName>
</protein>
<keyword evidence="3" id="KW-1133">Transmembrane helix</keyword>
<evidence type="ECO:0000256" key="2">
    <source>
        <dbReference type="ARBA" id="ARBA00022801"/>
    </source>
</evidence>
<dbReference type="SUPFAM" id="SSF56300">
    <property type="entry name" value="Metallo-dependent phosphatases"/>
    <property type="match status" value="1"/>
</dbReference>
<feature type="domain" description="Calcineurin-like phosphoesterase" evidence="4">
    <location>
        <begin position="136"/>
        <end position="297"/>
    </location>
</feature>
<feature type="transmembrane region" description="Helical" evidence="3">
    <location>
        <begin position="30"/>
        <end position="47"/>
    </location>
</feature>
<comment type="caution">
    <text evidence="5">The sequence shown here is derived from an EMBL/GenBank/DDBJ whole genome shotgun (WGS) entry which is preliminary data.</text>
</comment>
<dbReference type="Pfam" id="PF00149">
    <property type="entry name" value="Metallophos"/>
    <property type="match status" value="1"/>
</dbReference>
<feature type="transmembrane region" description="Helical" evidence="3">
    <location>
        <begin position="59"/>
        <end position="84"/>
    </location>
</feature>
<keyword evidence="3" id="KW-0472">Membrane</keyword>
<dbReference type="PANTHER" id="PTHR31302:SF31">
    <property type="entry name" value="PHOSPHODIESTERASE YAEI"/>
    <property type="match status" value="1"/>
</dbReference>
<evidence type="ECO:0000256" key="1">
    <source>
        <dbReference type="ARBA" id="ARBA00022723"/>
    </source>
</evidence>
<proteinExistence type="predicted"/>
<name>A0ABQ5Q1F9_9BACT</name>
<evidence type="ECO:0000313" key="6">
    <source>
        <dbReference type="Proteomes" id="UP001165089"/>
    </source>
</evidence>
<evidence type="ECO:0000259" key="4">
    <source>
        <dbReference type="Pfam" id="PF00149"/>
    </source>
</evidence>